<protein>
    <recommendedName>
        <fullName evidence="8">Abasic site processing protein</fullName>
        <ecNumber evidence="8">3.4.-.-</ecNumber>
    </recommendedName>
</protein>
<organism evidence="9 10">
    <name type="scientific">Spirochaeta isovalerica</name>
    <dbReference type="NCBI Taxonomy" id="150"/>
    <lineage>
        <taxon>Bacteria</taxon>
        <taxon>Pseudomonadati</taxon>
        <taxon>Spirochaetota</taxon>
        <taxon>Spirochaetia</taxon>
        <taxon>Spirochaetales</taxon>
        <taxon>Spirochaetaceae</taxon>
        <taxon>Spirochaeta</taxon>
    </lineage>
</organism>
<keyword evidence="7" id="KW-0456">Lyase</keyword>
<dbReference type="EC" id="3.4.-.-" evidence="8"/>
<name>A0A841R0I0_9SPIO</name>
<dbReference type="AlphaFoldDB" id="A0A841R0I0"/>
<dbReference type="PANTHER" id="PTHR13604:SF0">
    <property type="entry name" value="ABASIC SITE PROCESSING PROTEIN HMCES"/>
    <property type="match status" value="1"/>
</dbReference>
<evidence type="ECO:0000256" key="2">
    <source>
        <dbReference type="ARBA" id="ARBA00022670"/>
    </source>
</evidence>
<proteinExistence type="inferred from homology"/>
<dbReference type="Gene3D" id="3.90.1680.10">
    <property type="entry name" value="SOS response associated peptidase-like"/>
    <property type="match status" value="1"/>
</dbReference>
<evidence type="ECO:0000256" key="1">
    <source>
        <dbReference type="ARBA" id="ARBA00008136"/>
    </source>
</evidence>
<dbReference type="RefSeq" id="WP_184742290.1">
    <property type="nucleotide sequence ID" value="NZ_JACHGJ010000001.1"/>
</dbReference>
<dbReference type="GO" id="GO:0106300">
    <property type="term" value="P:protein-DNA covalent cross-linking repair"/>
    <property type="evidence" value="ECO:0007669"/>
    <property type="project" value="InterPro"/>
</dbReference>
<gene>
    <name evidence="9" type="ORF">HNR50_000077</name>
</gene>
<evidence type="ECO:0000256" key="6">
    <source>
        <dbReference type="ARBA" id="ARBA00023125"/>
    </source>
</evidence>
<evidence type="ECO:0000256" key="8">
    <source>
        <dbReference type="RuleBase" id="RU364100"/>
    </source>
</evidence>
<dbReference type="Pfam" id="PF02586">
    <property type="entry name" value="SRAP"/>
    <property type="match status" value="1"/>
</dbReference>
<dbReference type="InterPro" id="IPR003738">
    <property type="entry name" value="SRAP"/>
</dbReference>
<evidence type="ECO:0000256" key="5">
    <source>
        <dbReference type="ARBA" id="ARBA00023124"/>
    </source>
</evidence>
<sequence>MCFNASLVQTAEIMAVEFNAYIDDSLIEPVYFESAFSLPEWPVLKDASPDRFAPLTWGLIPSWIKNYEAATDIRFKTLNARLETLHEKSSFRQASDNSRCAVPIDGWFEWKEVRGKKYPYFIHREDGKPFLLAGLWSRWVNEESNKSFETFSVVTTAALGICAQIHNTKERMPFILSKEGKDLWLDRNLSFSDLKENIIPQWKDLSAYPVSHKVSSSKENRNVPEIRDRIDGPAEQMEFF</sequence>
<keyword evidence="10" id="KW-1185">Reference proteome</keyword>
<evidence type="ECO:0000313" key="10">
    <source>
        <dbReference type="Proteomes" id="UP000587760"/>
    </source>
</evidence>
<accession>A0A841R0I0</accession>
<reference evidence="9 10" key="1">
    <citation type="submission" date="2020-08" db="EMBL/GenBank/DDBJ databases">
        <title>Genomic Encyclopedia of Type Strains, Phase IV (KMG-IV): sequencing the most valuable type-strain genomes for metagenomic binning, comparative biology and taxonomic classification.</title>
        <authorList>
            <person name="Goeker M."/>
        </authorList>
    </citation>
    <scope>NUCLEOTIDE SEQUENCE [LARGE SCALE GENOMIC DNA]</scope>
    <source>
        <strain evidence="9 10">DSM 2461</strain>
    </source>
</reference>
<dbReference type="SUPFAM" id="SSF143081">
    <property type="entry name" value="BB1717-like"/>
    <property type="match status" value="1"/>
</dbReference>
<dbReference type="GO" id="GO:0008233">
    <property type="term" value="F:peptidase activity"/>
    <property type="evidence" value="ECO:0007669"/>
    <property type="project" value="UniProtKB-KW"/>
</dbReference>
<comment type="similarity">
    <text evidence="1 8">Belongs to the SOS response-associated peptidase family.</text>
</comment>
<dbReference type="InterPro" id="IPR036590">
    <property type="entry name" value="SRAP-like"/>
</dbReference>
<evidence type="ECO:0000256" key="3">
    <source>
        <dbReference type="ARBA" id="ARBA00022763"/>
    </source>
</evidence>
<keyword evidence="4 8" id="KW-0378">Hydrolase</keyword>
<evidence type="ECO:0000256" key="4">
    <source>
        <dbReference type="ARBA" id="ARBA00022801"/>
    </source>
</evidence>
<dbReference type="GO" id="GO:0003697">
    <property type="term" value="F:single-stranded DNA binding"/>
    <property type="evidence" value="ECO:0007669"/>
    <property type="project" value="InterPro"/>
</dbReference>
<evidence type="ECO:0000256" key="7">
    <source>
        <dbReference type="ARBA" id="ARBA00023239"/>
    </source>
</evidence>
<keyword evidence="2 8" id="KW-0645">Protease</keyword>
<dbReference type="EMBL" id="JACHGJ010000001">
    <property type="protein sequence ID" value="MBB6478444.1"/>
    <property type="molecule type" value="Genomic_DNA"/>
</dbReference>
<keyword evidence="5" id="KW-0190">Covalent protein-DNA linkage</keyword>
<dbReference type="GO" id="GO:0006508">
    <property type="term" value="P:proteolysis"/>
    <property type="evidence" value="ECO:0007669"/>
    <property type="project" value="UniProtKB-KW"/>
</dbReference>
<evidence type="ECO:0000313" key="9">
    <source>
        <dbReference type="EMBL" id="MBB6478444.1"/>
    </source>
</evidence>
<keyword evidence="6" id="KW-0238">DNA-binding</keyword>
<dbReference type="PANTHER" id="PTHR13604">
    <property type="entry name" value="DC12-RELATED"/>
    <property type="match status" value="1"/>
</dbReference>
<keyword evidence="3" id="KW-0227">DNA damage</keyword>
<dbReference type="Proteomes" id="UP000587760">
    <property type="component" value="Unassembled WGS sequence"/>
</dbReference>
<dbReference type="GO" id="GO:0016829">
    <property type="term" value="F:lyase activity"/>
    <property type="evidence" value="ECO:0007669"/>
    <property type="project" value="UniProtKB-KW"/>
</dbReference>
<comment type="caution">
    <text evidence="9">The sequence shown here is derived from an EMBL/GenBank/DDBJ whole genome shotgun (WGS) entry which is preliminary data.</text>
</comment>